<dbReference type="GO" id="GO:0005525">
    <property type="term" value="F:GTP binding"/>
    <property type="evidence" value="ECO:0007669"/>
    <property type="project" value="InterPro"/>
</dbReference>
<dbReference type="SMART" id="SM00053">
    <property type="entry name" value="DYNc"/>
    <property type="match status" value="1"/>
</dbReference>
<evidence type="ECO:0000313" key="7">
    <source>
        <dbReference type="Proteomes" id="UP000053989"/>
    </source>
</evidence>
<dbReference type="InterPro" id="IPR045063">
    <property type="entry name" value="Dynamin_N"/>
</dbReference>
<dbReference type="GO" id="GO:0005874">
    <property type="term" value="C:microtubule"/>
    <property type="evidence" value="ECO:0007669"/>
    <property type="project" value="TreeGrafter"/>
</dbReference>
<feature type="domain" description="Dynamin-type G" evidence="5">
    <location>
        <begin position="39"/>
        <end position="344"/>
    </location>
</feature>
<keyword evidence="2" id="KW-0342">GTP-binding</keyword>
<evidence type="ECO:0008006" key="8">
    <source>
        <dbReference type="Google" id="ProtNLM"/>
    </source>
</evidence>
<evidence type="ECO:0000256" key="2">
    <source>
        <dbReference type="ARBA" id="ARBA00023134"/>
    </source>
</evidence>
<dbReference type="STRING" id="1036808.A0A0C3ACR5"/>
<dbReference type="CDD" id="cd08771">
    <property type="entry name" value="DLP_1"/>
    <property type="match status" value="1"/>
</dbReference>
<dbReference type="PANTHER" id="PTHR11566:SF21">
    <property type="entry name" value="DYNAMIN RELATED PROTEIN 1, ISOFORM A"/>
    <property type="match status" value="1"/>
</dbReference>
<dbReference type="Pfam" id="PF00350">
    <property type="entry name" value="Dynamin_N"/>
    <property type="match status" value="1"/>
</dbReference>
<protein>
    <recommendedName>
        <fullName evidence="8">GED domain-containing protein</fullName>
    </recommendedName>
</protein>
<dbReference type="InterPro" id="IPR030381">
    <property type="entry name" value="G_DYNAMIN_dom"/>
</dbReference>
<dbReference type="HOGENOM" id="CLU_008964_4_1_1"/>
<dbReference type="EMBL" id="KN822040">
    <property type="protein sequence ID" value="KIM62717.1"/>
    <property type="molecule type" value="Genomic_DNA"/>
</dbReference>
<dbReference type="InterPro" id="IPR001401">
    <property type="entry name" value="Dynamin_GTPase"/>
</dbReference>
<keyword evidence="7" id="KW-1185">Reference proteome</keyword>
<dbReference type="Gene3D" id="3.40.50.300">
    <property type="entry name" value="P-loop containing nucleotide triphosphate hydrolases"/>
    <property type="match status" value="1"/>
</dbReference>
<name>A0A0C3ACR5_9AGAM</name>
<keyword evidence="1" id="KW-0547">Nucleotide-binding</keyword>
<dbReference type="OrthoDB" id="5061070at2759"/>
<dbReference type="PANTHER" id="PTHR11566">
    <property type="entry name" value="DYNAMIN"/>
    <property type="match status" value="1"/>
</dbReference>
<dbReference type="GO" id="GO:0016559">
    <property type="term" value="P:peroxisome fission"/>
    <property type="evidence" value="ECO:0007669"/>
    <property type="project" value="TreeGrafter"/>
</dbReference>
<dbReference type="InterPro" id="IPR003130">
    <property type="entry name" value="GED"/>
</dbReference>
<dbReference type="GO" id="GO:0008017">
    <property type="term" value="F:microtubule binding"/>
    <property type="evidence" value="ECO:0007669"/>
    <property type="project" value="TreeGrafter"/>
</dbReference>
<dbReference type="Pfam" id="PF02212">
    <property type="entry name" value="GED"/>
    <property type="match status" value="1"/>
</dbReference>
<evidence type="ECO:0000313" key="6">
    <source>
        <dbReference type="EMBL" id="KIM62717.1"/>
    </source>
</evidence>
<accession>A0A0C3ACR5</accession>
<dbReference type="GO" id="GO:0005739">
    <property type="term" value="C:mitochondrion"/>
    <property type="evidence" value="ECO:0007669"/>
    <property type="project" value="TreeGrafter"/>
</dbReference>
<dbReference type="InterPro" id="IPR022812">
    <property type="entry name" value="Dynamin"/>
</dbReference>
<dbReference type="InterPro" id="IPR027417">
    <property type="entry name" value="P-loop_NTPase"/>
</dbReference>
<reference evidence="6 7" key="1">
    <citation type="submission" date="2014-04" db="EMBL/GenBank/DDBJ databases">
        <authorList>
            <consortium name="DOE Joint Genome Institute"/>
            <person name="Kuo A."/>
            <person name="Kohler A."/>
            <person name="Nagy L.G."/>
            <person name="Floudas D."/>
            <person name="Copeland A."/>
            <person name="Barry K.W."/>
            <person name="Cichocki N."/>
            <person name="Veneault-Fourrey C."/>
            <person name="LaButti K."/>
            <person name="Lindquist E.A."/>
            <person name="Lipzen A."/>
            <person name="Lundell T."/>
            <person name="Morin E."/>
            <person name="Murat C."/>
            <person name="Sun H."/>
            <person name="Tunlid A."/>
            <person name="Henrissat B."/>
            <person name="Grigoriev I.V."/>
            <person name="Hibbett D.S."/>
            <person name="Martin F."/>
            <person name="Nordberg H.P."/>
            <person name="Cantor M.N."/>
            <person name="Hua S.X."/>
        </authorList>
    </citation>
    <scope>NUCLEOTIDE SEQUENCE [LARGE SCALE GENOMIC DNA]</scope>
    <source>
        <strain evidence="6 7">Foug A</strain>
    </source>
</reference>
<dbReference type="GO" id="GO:0006897">
    <property type="term" value="P:endocytosis"/>
    <property type="evidence" value="ECO:0007669"/>
    <property type="project" value="TreeGrafter"/>
</dbReference>
<dbReference type="PROSITE" id="PS51718">
    <property type="entry name" value="G_DYNAMIN_2"/>
    <property type="match status" value="1"/>
</dbReference>
<dbReference type="GO" id="GO:0000266">
    <property type="term" value="P:mitochondrial fission"/>
    <property type="evidence" value="ECO:0007669"/>
    <property type="project" value="TreeGrafter"/>
</dbReference>
<feature type="region of interest" description="Disordered" evidence="3">
    <location>
        <begin position="445"/>
        <end position="469"/>
    </location>
</feature>
<dbReference type="AlphaFoldDB" id="A0A0C3ACR5"/>
<dbReference type="InterPro" id="IPR000375">
    <property type="entry name" value="Dynamin_stalk"/>
</dbReference>
<proteinExistence type="predicted"/>
<dbReference type="GO" id="GO:0016020">
    <property type="term" value="C:membrane"/>
    <property type="evidence" value="ECO:0007669"/>
    <property type="project" value="TreeGrafter"/>
</dbReference>
<dbReference type="PRINTS" id="PR00195">
    <property type="entry name" value="DYNAMIN"/>
</dbReference>
<evidence type="ECO:0000256" key="1">
    <source>
        <dbReference type="ARBA" id="ARBA00022741"/>
    </source>
</evidence>
<sequence>MPFTDLEEGVGLCDPVTAQHRRSMLDLINRLRNTGVQSDIDLPMIAVIGNQSAGKSSLIESISGVTLPRSSGTCTRCPTECRLTHSETPWTCIVKLHFITDRHGAPIKPRVIAFGDPISSKSDVEERIRQAQRAILNPSMDPKTFLEGTADVEENESSFSRNYVSLGISGKELADLSFVDLPGLIASVGQAGHAHDIDLVKNLVTSYIEKPSCVILLTVACETDFENQGAHHLAKQFDPEGKRTVGVLTKPDRIPFGEEESWLRLIRNEVEPLLNNWYCVKQPSSQMIKDGIDWAGARRHESEFFATTQPWCGLDSYHQSFLRTTKLTDRLSTILAELIAKRLPEIQDELYRVMQFTEERLRALPKEPSNDPVGEVLRLLGGFQKEVSERLEGTPDETGLLQTIRPHTEKFKSEIHGTAPNFVPWEREENVWHKLRPAGFLSTEEKVGNSDDEDDDGVSGKHFAPNTPKKRPVVVPLRNAIYIEDVMQRAQKARTRELPDNYPFVVQKVYITEVLQKWEKPALDLFDIVYDILRADAEKMIDRHFTAIGRGSAKQSVLMTVQDHLDVAAERTKERIRWILDLEGSPTTLNTHYFTDYRGKFFAYYKGVRDNNSLTTQNWKTPVEPGKAAGVQKVISSLAEIGLNARPEDLPKLLPADPMEAAIAIMASVRAYFQVAYKRFIDMVPMAIDYELVRGLERGLDRALRDGLQLTGTDAHERCAAMLQEPTSVAMQRQEVSKKLERLREARKELRKLSV</sequence>
<dbReference type="Proteomes" id="UP000053989">
    <property type="component" value="Unassembled WGS sequence"/>
</dbReference>
<evidence type="ECO:0000259" key="4">
    <source>
        <dbReference type="PROSITE" id="PS51388"/>
    </source>
</evidence>
<dbReference type="Pfam" id="PF01031">
    <property type="entry name" value="Dynamin_M"/>
    <property type="match status" value="1"/>
</dbReference>
<feature type="domain" description="GED" evidence="4">
    <location>
        <begin position="662"/>
        <end position="755"/>
    </location>
</feature>
<dbReference type="InParanoid" id="A0A0C3ACR5"/>
<gene>
    <name evidence="6" type="ORF">SCLCIDRAFT_118891</name>
</gene>
<dbReference type="Gene3D" id="1.20.120.1240">
    <property type="entry name" value="Dynamin, middle domain"/>
    <property type="match status" value="1"/>
</dbReference>
<organism evidence="6 7">
    <name type="scientific">Scleroderma citrinum Foug A</name>
    <dbReference type="NCBI Taxonomy" id="1036808"/>
    <lineage>
        <taxon>Eukaryota</taxon>
        <taxon>Fungi</taxon>
        <taxon>Dikarya</taxon>
        <taxon>Basidiomycota</taxon>
        <taxon>Agaricomycotina</taxon>
        <taxon>Agaricomycetes</taxon>
        <taxon>Agaricomycetidae</taxon>
        <taxon>Boletales</taxon>
        <taxon>Sclerodermatineae</taxon>
        <taxon>Sclerodermataceae</taxon>
        <taxon>Scleroderma</taxon>
    </lineage>
</organism>
<dbReference type="SUPFAM" id="SSF52540">
    <property type="entry name" value="P-loop containing nucleoside triphosphate hydrolases"/>
    <property type="match status" value="1"/>
</dbReference>
<dbReference type="InterPro" id="IPR020850">
    <property type="entry name" value="GED_dom"/>
</dbReference>
<evidence type="ECO:0000259" key="5">
    <source>
        <dbReference type="PROSITE" id="PS51718"/>
    </source>
</evidence>
<reference evidence="7" key="2">
    <citation type="submission" date="2015-01" db="EMBL/GenBank/DDBJ databases">
        <title>Evolutionary Origins and Diversification of the Mycorrhizal Mutualists.</title>
        <authorList>
            <consortium name="DOE Joint Genome Institute"/>
            <consortium name="Mycorrhizal Genomics Consortium"/>
            <person name="Kohler A."/>
            <person name="Kuo A."/>
            <person name="Nagy L.G."/>
            <person name="Floudas D."/>
            <person name="Copeland A."/>
            <person name="Barry K.W."/>
            <person name="Cichocki N."/>
            <person name="Veneault-Fourrey C."/>
            <person name="LaButti K."/>
            <person name="Lindquist E.A."/>
            <person name="Lipzen A."/>
            <person name="Lundell T."/>
            <person name="Morin E."/>
            <person name="Murat C."/>
            <person name="Riley R."/>
            <person name="Ohm R."/>
            <person name="Sun H."/>
            <person name="Tunlid A."/>
            <person name="Henrissat B."/>
            <person name="Grigoriev I.V."/>
            <person name="Hibbett D.S."/>
            <person name="Martin F."/>
        </authorList>
    </citation>
    <scope>NUCLEOTIDE SEQUENCE [LARGE SCALE GENOMIC DNA]</scope>
    <source>
        <strain evidence="7">Foug A</strain>
    </source>
</reference>
<dbReference type="SMART" id="SM00302">
    <property type="entry name" value="GED"/>
    <property type="match status" value="1"/>
</dbReference>
<dbReference type="PROSITE" id="PS51388">
    <property type="entry name" value="GED"/>
    <property type="match status" value="1"/>
</dbReference>
<dbReference type="GO" id="GO:0048312">
    <property type="term" value="P:intracellular distribution of mitochondria"/>
    <property type="evidence" value="ECO:0007669"/>
    <property type="project" value="TreeGrafter"/>
</dbReference>
<evidence type="ECO:0000256" key="3">
    <source>
        <dbReference type="SAM" id="MobiDB-lite"/>
    </source>
</evidence>
<dbReference type="GO" id="GO:0003924">
    <property type="term" value="F:GTPase activity"/>
    <property type="evidence" value="ECO:0007669"/>
    <property type="project" value="InterPro"/>
</dbReference>